<keyword evidence="3" id="KW-0663">Pyridoxal phosphate</keyword>
<name>A0ABQ1J5E9_9PROT</name>
<keyword evidence="2" id="KW-0808">Transferase</keyword>
<dbReference type="Gene3D" id="3.40.640.10">
    <property type="entry name" value="Type I PLP-dependent aspartate aminotransferase-like (Major domain)"/>
    <property type="match status" value="1"/>
</dbReference>
<dbReference type="PANTHER" id="PTHR13693">
    <property type="entry name" value="CLASS II AMINOTRANSFERASE/8-AMINO-7-OXONONANOATE SYNTHASE"/>
    <property type="match status" value="1"/>
</dbReference>
<reference evidence="6" key="1">
    <citation type="journal article" date="2019" name="Int. J. Syst. Evol. Microbiol.">
        <title>The Global Catalogue of Microorganisms (GCM) 10K type strain sequencing project: providing services to taxonomists for standard genome sequencing and annotation.</title>
        <authorList>
            <consortium name="The Broad Institute Genomics Platform"/>
            <consortium name="The Broad Institute Genome Sequencing Center for Infectious Disease"/>
            <person name="Wu L."/>
            <person name="Ma J."/>
        </authorList>
    </citation>
    <scope>NUCLEOTIDE SEQUENCE [LARGE SCALE GENOMIC DNA]</scope>
    <source>
        <strain evidence="6">CGMCC 1.15928</strain>
    </source>
</reference>
<dbReference type="InterPro" id="IPR050087">
    <property type="entry name" value="AON_synthase_class-II"/>
</dbReference>
<dbReference type="PANTHER" id="PTHR13693:SF100">
    <property type="entry name" value="8-AMINO-7-OXONONANOATE SYNTHASE"/>
    <property type="match status" value="1"/>
</dbReference>
<organism evidence="5 6">
    <name type="scientific">Henriciella pelagia</name>
    <dbReference type="NCBI Taxonomy" id="1977912"/>
    <lineage>
        <taxon>Bacteria</taxon>
        <taxon>Pseudomonadati</taxon>
        <taxon>Pseudomonadota</taxon>
        <taxon>Alphaproteobacteria</taxon>
        <taxon>Hyphomonadales</taxon>
        <taxon>Hyphomonadaceae</taxon>
        <taxon>Henriciella</taxon>
    </lineage>
</organism>
<evidence type="ECO:0000259" key="4">
    <source>
        <dbReference type="Pfam" id="PF00155"/>
    </source>
</evidence>
<sequence>MNSVLERRLAAMKGTEACLVFGSGYLANVGTIPALVGQADTILLDELSHACMYAGARLSGAEIHIFRHNDVEHARELIERAQGQVLVLTETVFSMDGDRAPLLELNALCEHSGAWLMTDDAHGLGILDAPNPAPIQMGTLSKAAGAYGGYVCGPAEVIDMLVSRARSFVYTTGLPAPVLAAAIRALDIMCEEPYRADRAKDHAALFCDLMRLPAPESVIVPVIVGEEARTMNISAALERDGYLVTAIRPPTVPKGTSRLRITFATGHTEADVRRLSETLNRLLQS</sequence>
<dbReference type="EMBL" id="BMKF01000001">
    <property type="protein sequence ID" value="GGB59077.1"/>
    <property type="molecule type" value="Genomic_DNA"/>
</dbReference>
<keyword evidence="6" id="KW-1185">Reference proteome</keyword>
<accession>A0ABQ1J5E9</accession>
<evidence type="ECO:0000256" key="3">
    <source>
        <dbReference type="ARBA" id="ARBA00022898"/>
    </source>
</evidence>
<protein>
    <submittedName>
        <fullName evidence="5">8-amino-7-oxononanoate synthase</fullName>
    </submittedName>
</protein>
<dbReference type="InterPro" id="IPR015421">
    <property type="entry name" value="PyrdxlP-dep_Trfase_major"/>
</dbReference>
<dbReference type="Pfam" id="PF00155">
    <property type="entry name" value="Aminotran_1_2"/>
    <property type="match status" value="1"/>
</dbReference>
<gene>
    <name evidence="5" type="primary">bioF</name>
    <name evidence="5" type="ORF">GCM10011503_04390</name>
</gene>
<dbReference type="Gene3D" id="3.90.1150.10">
    <property type="entry name" value="Aspartate Aminotransferase, domain 1"/>
    <property type="match status" value="1"/>
</dbReference>
<evidence type="ECO:0000256" key="1">
    <source>
        <dbReference type="ARBA" id="ARBA00001933"/>
    </source>
</evidence>
<dbReference type="InterPro" id="IPR015424">
    <property type="entry name" value="PyrdxlP-dep_Trfase"/>
</dbReference>
<dbReference type="Proteomes" id="UP000628854">
    <property type="component" value="Unassembled WGS sequence"/>
</dbReference>
<evidence type="ECO:0000256" key="2">
    <source>
        <dbReference type="ARBA" id="ARBA00022679"/>
    </source>
</evidence>
<comment type="caution">
    <text evidence="5">The sequence shown here is derived from an EMBL/GenBank/DDBJ whole genome shotgun (WGS) entry which is preliminary data.</text>
</comment>
<evidence type="ECO:0000313" key="6">
    <source>
        <dbReference type="Proteomes" id="UP000628854"/>
    </source>
</evidence>
<dbReference type="InterPro" id="IPR004839">
    <property type="entry name" value="Aminotransferase_I/II_large"/>
</dbReference>
<proteinExistence type="predicted"/>
<dbReference type="SUPFAM" id="SSF53383">
    <property type="entry name" value="PLP-dependent transferases"/>
    <property type="match status" value="1"/>
</dbReference>
<dbReference type="InterPro" id="IPR015422">
    <property type="entry name" value="PyrdxlP-dep_Trfase_small"/>
</dbReference>
<feature type="domain" description="Aminotransferase class I/classII large" evidence="4">
    <location>
        <begin position="5"/>
        <end position="278"/>
    </location>
</feature>
<evidence type="ECO:0000313" key="5">
    <source>
        <dbReference type="EMBL" id="GGB59077.1"/>
    </source>
</evidence>
<comment type="cofactor">
    <cofactor evidence="1">
        <name>pyridoxal 5'-phosphate</name>
        <dbReference type="ChEBI" id="CHEBI:597326"/>
    </cofactor>
</comment>